<evidence type="ECO:0000256" key="8">
    <source>
        <dbReference type="ARBA" id="ARBA00022833"/>
    </source>
</evidence>
<keyword evidence="7 11" id="KW-0378">Hydrolase</keyword>
<dbReference type="InterPro" id="IPR011650">
    <property type="entry name" value="Peptidase_M20_dimer"/>
</dbReference>
<evidence type="ECO:0000256" key="9">
    <source>
        <dbReference type="ARBA" id="ARBA00023285"/>
    </source>
</evidence>
<sequence>MANRLTPRQILDHLVAFPTVSRDTNLPLVDWVESYLSSQGIAAYRLWNEDGTKAALFAHVGPMMPGGVILSGHTDVVPVDGQAWTSDPWTVTERDGRLYGRGTCDMKGFDALALWALVEGHARGLRRPLQIALSYDEETGCMGAPPLIAAMQARLPLATLAIIGEPSRMKAVNGHKGGAGYRVHLRGFEVHSSLLPQGVSAIMEAARLIMWANDRNSENRAKPPSAMAALFDPPFTTLHTGMISGGTAHNITAADCRYVMEFRVVPGESPADWCAAFESEVARLRAAMKAVRPEADVFLERFFDVPPLVPEESGAAEALVRRLTGDNATHVVSYGTEAGHFQAAGISSVVCGPGDIAQAHQADEYLELSEFAAGQAFMEKLLADLA</sequence>
<dbReference type="GO" id="GO:0008777">
    <property type="term" value="F:acetylornithine deacetylase activity"/>
    <property type="evidence" value="ECO:0007669"/>
    <property type="project" value="UniProtKB-EC"/>
</dbReference>
<name>A0A6B3RM73_9RHOB</name>
<keyword evidence="8" id="KW-0862">Zinc</keyword>
<dbReference type="InterPro" id="IPR010169">
    <property type="entry name" value="AcOrn-deacetyl"/>
</dbReference>
<dbReference type="CDD" id="cd03894">
    <property type="entry name" value="M20_ArgE"/>
    <property type="match status" value="1"/>
</dbReference>
<protein>
    <submittedName>
        <fullName evidence="11">Acetylornithine deacetylase</fullName>
        <ecNumber evidence="11">3.5.1.16</ecNumber>
    </submittedName>
</protein>
<comment type="caution">
    <text evidence="11">The sequence shown here is derived from an EMBL/GenBank/DDBJ whole genome shotgun (WGS) entry which is preliminary data.</text>
</comment>
<comment type="similarity">
    <text evidence="2">Belongs to the peptidase M20A family. ArgE subfamily.</text>
</comment>
<accession>A0A6B3RM73</accession>
<dbReference type="SUPFAM" id="SSF53187">
    <property type="entry name" value="Zn-dependent exopeptidases"/>
    <property type="match status" value="1"/>
</dbReference>
<comment type="cofactor">
    <cofactor evidence="1">
        <name>Zn(2+)</name>
        <dbReference type="ChEBI" id="CHEBI:29105"/>
    </cofactor>
</comment>
<dbReference type="InterPro" id="IPR050072">
    <property type="entry name" value="Peptidase_M20A"/>
</dbReference>
<evidence type="ECO:0000313" key="12">
    <source>
        <dbReference type="Proteomes" id="UP000481421"/>
    </source>
</evidence>
<evidence type="ECO:0000256" key="2">
    <source>
        <dbReference type="ARBA" id="ARBA00005691"/>
    </source>
</evidence>
<dbReference type="Gene3D" id="3.30.70.360">
    <property type="match status" value="1"/>
</dbReference>
<keyword evidence="9" id="KW-0170">Cobalt</keyword>
<dbReference type="PANTHER" id="PTHR43808:SF31">
    <property type="entry name" value="N-ACETYL-L-CITRULLINE DEACETYLASE"/>
    <property type="match status" value="1"/>
</dbReference>
<dbReference type="PANTHER" id="PTHR43808">
    <property type="entry name" value="ACETYLORNITHINE DEACETYLASE"/>
    <property type="match status" value="1"/>
</dbReference>
<reference evidence="11 12" key="1">
    <citation type="submission" date="2020-02" db="EMBL/GenBank/DDBJ databases">
        <title>Rhodobacter algicola sp. nov., isolated from microalga culture.</title>
        <authorList>
            <person name="Park C.-Y."/>
        </authorList>
    </citation>
    <scope>NUCLEOTIDE SEQUENCE [LARGE SCALE GENOMIC DNA]</scope>
    <source>
        <strain evidence="11 12">ETT8</strain>
    </source>
</reference>
<evidence type="ECO:0000313" key="11">
    <source>
        <dbReference type="EMBL" id="NEX45365.1"/>
    </source>
</evidence>
<evidence type="ECO:0000256" key="3">
    <source>
        <dbReference type="ARBA" id="ARBA00022490"/>
    </source>
</evidence>
<dbReference type="Gene3D" id="3.40.630.10">
    <property type="entry name" value="Zn peptidases"/>
    <property type="match status" value="1"/>
</dbReference>
<evidence type="ECO:0000259" key="10">
    <source>
        <dbReference type="Pfam" id="PF07687"/>
    </source>
</evidence>
<keyword evidence="12" id="KW-1185">Reference proteome</keyword>
<dbReference type="AlphaFoldDB" id="A0A6B3RM73"/>
<keyword evidence="5" id="KW-0028">Amino-acid biosynthesis</keyword>
<dbReference type="NCBIfam" id="TIGR01892">
    <property type="entry name" value="AcOrn-deacetyl"/>
    <property type="match status" value="1"/>
</dbReference>
<dbReference type="EC" id="3.5.1.16" evidence="11"/>
<organism evidence="11 12">
    <name type="scientific">Pseudotabrizicola algicola</name>
    <dbReference type="NCBI Taxonomy" id="2709381"/>
    <lineage>
        <taxon>Bacteria</taxon>
        <taxon>Pseudomonadati</taxon>
        <taxon>Pseudomonadota</taxon>
        <taxon>Alphaproteobacteria</taxon>
        <taxon>Rhodobacterales</taxon>
        <taxon>Paracoccaceae</taxon>
        <taxon>Pseudotabrizicola</taxon>
    </lineage>
</organism>
<dbReference type="SUPFAM" id="SSF55031">
    <property type="entry name" value="Bacterial exopeptidase dimerisation domain"/>
    <property type="match status" value="1"/>
</dbReference>
<evidence type="ECO:0000256" key="6">
    <source>
        <dbReference type="ARBA" id="ARBA00022723"/>
    </source>
</evidence>
<dbReference type="InterPro" id="IPR036264">
    <property type="entry name" value="Bact_exopeptidase_dim_dom"/>
</dbReference>
<dbReference type="RefSeq" id="WP_164609366.1">
    <property type="nucleotide sequence ID" value="NZ_JAAIKE010000001.1"/>
</dbReference>
<keyword evidence="6" id="KW-0479">Metal-binding</keyword>
<dbReference type="Pfam" id="PF01546">
    <property type="entry name" value="Peptidase_M20"/>
    <property type="match status" value="1"/>
</dbReference>
<dbReference type="EMBL" id="JAAIKE010000001">
    <property type="protein sequence ID" value="NEX45365.1"/>
    <property type="molecule type" value="Genomic_DNA"/>
</dbReference>
<dbReference type="GO" id="GO:0046872">
    <property type="term" value="F:metal ion binding"/>
    <property type="evidence" value="ECO:0007669"/>
    <property type="project" value="UniProtKB-KW"/>
</dbReference>
<evidence type="ECO:0000256" key="1">
    <source>
        <dbReference type="ARBA" id="ARBA00001947"/>
    </source>
</evidence>
<dbReference type="PROSITE" id="PS00759">
    <property type="entry name" value="ARGE_DAPE_CPG2_2"/>
    <property type="match status" value="1"/>
</dbReference>
<evidence type="ECO:0000256" key="7">
    <source>
        <dbReference type="ARBA" id="ARBA00022801"/>
    </source>
</evidence>
<keyword evidence="3" id="KW-0963">Cytoplasm</keyword>
<dbReference type="Proteomes" id="UP000481421">
    <property type="component" value="Unassembled WGS sequence"/>
</dbReference>
<dbReference type="Pfam" id="PF07687">
    <property type="entry name" value="M20_dimer"/>
    <property type="match status" value="1"/>
</dbReference>
<evidence type="ECO:0000256" key="5">
    <source>
        <dbReference type="ARBA" id="ARBA00022605"/>
    </source>
</evidence>
<gene>
    <name evidence="11" type="primary">argE</name>
    <name evidence="11" type="ORF">G3572_04060</name>
</gene>
<evidence type="ECO:0000256" key="4">
    <source>
        <dbReference type="ARBA" id="ARBA00022571"/>
    </source>
</evidence>
<dbReference type="GO" id="GO:0006526">
    <property type="term" value="P:L-arginine biosynthetic process"/>
    <property type="evidence" value="ECO:0007669"/>
    <property type="project" value="UniProtKB-KW"/>
</dbReference>
<keyword evidence="4" id="KW-0055">Arginine biosynthesis</keyword>
<feature type="domain" description="Peptidase M20 dimerisation" evidence="10">
    <location>
        <begin position="173"/>
        <end position="282"/>
    </location>
</feature>
<dbReference type="NCBIfam" id="NF005710">
    <property type="entry name" value="PRK07522.1"/>
    <property type="match status" value="1"/>
</dbReference>
<dbReference type="InterPro" id="IPR001261">
    <property type="entry name" value="ArgE/DapE_CS"/>
</dbReference>
<dbReference type="InterPro" id="IPR002933">
    <property type="entry name" value="Peptidase_M20"/>
</dbReference>
<proteinExistence type="inferred from homology"/>